<dbReference type="PANTHER" id="PTHR42697:SF1">
    <property type="entry name" value="ENDONUCLEASE 8"/>
    <property type="match status" value="1"/>
</dbReference>
<evidence type="ECO:0000256" key="5">
    <source>
        <dbReference type="ARBA" id="ARBA00022771"/>
    </source>
</evidence>
<keyword evidence="11" id="KW-0511">Multifunctional enzyme</keyword>
<evidence type="ECO:0000256" key="13">
    <source>
        <dbReference type="ARBA" id="ARBA00044632"/>
    </source>
</evidence>
<evidence type="ECO:0000259" key="16">
    <source>
        <dbReference type="PROSITE" id="PS51068"/>
    </source>
</evidence>
<keyword evidence="12 17" id="KW-0326">Glycosidase</keyword>
<accession>A0ABZ0S371</accession>
<evidence type="ECO:0000256" key="3">
    <source>
        <dbReference type="ARBA" id="ARBA00022723"/>
    </source>
</evidence>
<reference evidence="17 18" key="1">
    <citation type="journal article" date="2023" name="Microorganisms">
        <title>Thiorhodovibrio frisius and Trv. litoralis spp. nov., Two Novel Members from a Clade of Fastidious Purple Sulfur Bacteria That Exhibit Unique Red-Shifted Light-Harvesting Capabilities.</title>
        <authorList>
            <person name="Methner A."/>
            <person name="Kuzyk S.B."/>
            <person name="Petersen J."/>
            <person name="Bauer S."/>
            <person name="Brinkmann H."/>
            <person name="Sichau K."/>
            <person name="Wanner G."/>
            <person name="Wolf J."/>
            <person name="Neumann-Schaal M."/>
            <person name="Henke P."/>
            <person name="Tank M."/>
            <person name="Sproer C."/>
            <person name="Bunk B."/>
            <person name="Overmann J."/>
        </authorList>
    </citation>
    <scope>NUCLEOTIDE SEQUENCE [LARGE SCALE GENOMIC DNA]</scope>
    <source>
        <strain evidence="17 18">DSM 6702</strain>
    </source>
</reference>
<dbReference type="EC" id="4.2.99.18" evidence="2"/>
<evidence type="ECO:0000256" key="14">
    <source>
        <dbReference type="PROSITE-ProRule" id="PRU00391"/>
    </source>
</evidence>
<dbReference type="Gene3D" id="1.10.8.50">
    <property type="match status" value="1"/>
</dbReference>
<dbReference type="InterPro" id="IPR010979">
    <property type="entry name" value="Ribosomal_uS13-like_H2TH"/>
</dbReference>
<evidence type="ECO:0000313" key="17">
    <source>
        <dbReference type="EMBL" id="WPL15198.1"/>
    </source>
</evidence>
<dbReference type="SUPFAM" id="SSF57716">
    <property type="entry name" value="Glucocorticoid receptor-like (DNA-binding domain)"/>
    <property type="match status" value="1"/>
</dbReference>
<keyword evidence="3" id="KW-0479">Metal-binding</keyword>
<dbReference type="PROSITE" id="PS51068">
    <property type="entry name" value="FPG_CAT"/>
    <property type="match status" value="1"/>
</dbReference>
<feature type="domain" description="Formamidopyrimidine-DNA glycosylase catalytic" evidence="16">
    <location>
        <begin position="2"/>
        <end position="87"/>
    </location>
</feature>
<sequence>MPEGDTLFKIAAYLRPELCGRKLRQAVIPTMPEAALTDSRIEAVFARGKHLFITFGNDRILRSHLGMRGSWHAYAPEEPWQNPRQRAGIVLDTGDRVFVCFNPQEVELLHGKSLRQRILNHRIGPDLLDPQIDFRSLPARASCLAAPETPLIDILLDQRIAAGIGNVYKSELLFLAGWHPLMPLKAINDAQLAALYQSASKLLASNTGAGPRITRHTHDSAGILWVYKRATQACYRCNTPIRFARLGRHHRTTFWCPSCQPDQRHIGE</sequence>
<dbReference type="PANTHER" id="PTHR42697">
    <property type="entry name" value="ENDONUCLEASE 8"/>
    <property type="match status" value="1"/>
</dbReference>
<dbReference type="SUPFAM" id="SSF81624">
    <property type="entry name" value="N-terminal domain of MutM-like DNA repair proteins"/>
    <property type="match status" value="1"/>
</dbReference>
<comment type="catalytic activity">
    <reaction evidence="13">
        <text>2'-deoxyribonucleotide-(2'-deoxyribose 5'-phosphate)-2'-deoxyribonucleotide-DNA = a 3'-end 2'-deoxyribonucleotide-(2,3-dehydro-2,3-deoxyribose 5'-phosphate)-DNA + a 5'-end 5'-phospho-2'-deoxyribonucleoside-DNA + H(+)</text>
        <dbReference type="Rhea" id="RHEA:66592"/>
        <dbReference type="Rhea" id="RHEA-COMP:13180"/>
        <dbReference type="Rhea" id="RHEA-COMP:16897"/>
        <dbReference type="Rhea" id="RHEA-COMP:17067"/>
        <dbReference type="ChEBI" id="CHEBI:15378"/>
        <dbReference type="ChEBI" id="CHEBI:136412"/>
        <dbReference type="ChEBI" id="CHEBI:157695"/>
        <dbReference type="ChEBI" id="CHEBI:167181"/>
        <dbReference type="EC" id="4.2.99.18"/>
    </reaction>
</comment>
<dbReference type="SMART" id="SM01232">
    <property type="entry name" value="H2TH"/>
    <property type="match status" value="1"/>
</dbReference>
<protein>
    <recommendedName>
        <fullName evidence="2">DNA-(apurinic or apyrimidinic site) lyase</fullName>
        <ecNumber evidence="2">4.2.99.18</ecNumber>
    </recommendedName>
</protein>
<dbReference type="CDD" id="cd08971">
    <property type="entry name" value="AcNei2_N"/>
    <property type="match status" value="1"/>
</dbReference>
<dbReference type="InterPro" id="IPR000214">
    <property type="entry name" value="Znf_DNA_glyclase/AP_lyase"/>
</dbReference>
<keyword evidence="7" id="KW-0862">Zinc</keyword>
<keyword evidence="5 14" id="KW-0863">Zinc-finger</keyword>
<evidence type="ECO:0000256" key="10">
    <source>
        <dbReference type="ARBA" id="ARBA00023239"/>
    </source>
</evidence>
<dbReference type="SMART" id="SM00898">
    <property type="entry name" value="Fapy_DNA_glyco"/>
    <property type="match status" value="1"/>
</dbReference>
<evidence type="ECO:0000256" key="12">
    <source>
        <dbReference type="ARBA" id="ARBA00023295"/>
    </source>
</evidence>
<dbReference type="EMBL" id="CP121472">
    <property type="protein sequence ID" value="WPL15198.1"/>
    <property type="molecule type" value="Genomic_DNA"/>
</dbReference>
<evidence type="ECO:0000313" key="18">
    <source>
        <dbReference type="Proteomes" id="UP001432180"/>
    </source>
</evidence>
<keyword evidence="6 17" id="KW-0378">Hydrolase</keyword>
<evidence type="ECO:0000256" key="9">
    <source>
        <dbReference type="ARBA" id="ARBA00023204"/>
    </source>
</evidence>
<evidence type="ECO:0000256" key="11">
    <source>
        <dbReference type="ARBA" id="ARBA00023268"/>
    </source>
</evidence>
<keyword evidence="10 17" id="KW-0456">Lyase</keyword>
<dbReference type="PROSITE" id="PS01242">
    <property type="entry name" value="ZF_FPG_1"/>
    <property type="match status" value="1"/>
</dbReference>
<dbReference type="InterPro" id="IPR035937">
    <property type="entry name" value="FPG_N"/>
</dbReference>
<organism evidence="17 18">
    <name type="scientific">Thiorhodovibrio winogradskyi</name>
    <dbReference type="NCBI Taxonomy" id="77007"/>
    <lineage>
        <taxon>Bacteria</taxon>
        <taxon>Pseudomonadati</taxon>
        <taxon>Pseudomonadota</taxon>
        <taxon>Gammaproteobacteria</taxon>
        <taxon>Chromatiales</taxon>
        <taxon>Chromatiaceae</taxon>
        <taxon>Thiorhodovibrio</taxon>
    </lineage>
</organism>
<dbReference type="Gene3D" id="3.20.190.10">
    <property type="entry name" value="MutM-like, N-terminal"/>
    <property type="match status" value="1"/>
</dbReference>
<dbReference type="GO" id="GO:0016829">
    <property type="term" value="F:lyase activity"/>
    <property type="evidence" value="ECO:0007669"/>
    <property type="project" value="UniProtKB-KW"/>
</dbReference>
<evidence type="ECO:0000256" key="8">
    <source>
        <dbReference type="ARBA" id="ARBA00023125"/>
    </source>
</evidence>
<name>A0ABZ0S371_9GAMM</name>
<dbReference type="InterPro" id="IPR015887">
    <property type="entry name" value="DNA_glyclase_Znf_dom_DNA_BS"/>
</dbReference>
<evidence type="ECO:0000256" key="2">
    <source>
        <dbReference type="ARBA" id="ARBA00012720"/>
    </source>
</evidence>
<dbReference type="InterPro" id="IPR015886">
    <property type="entry name" value="H2TH_FPG"/>
</dbReference>
<gene>
    <name evidence="17" type="primary">nei</name>
    <name evidence="17" type="ORF">Thiowin_00078</name>
</gene>
<dbReference type="SUPFAM" id="SSF46946">
    <property type="entry name" value="S13-like H2TH domain"/>
    <property type="match status" value="1"/>
</dbReference>
<evidence type="ECO:0000259" key="15">
    <source>
        <dbReference type="PROSITE" id="PS51066"/>
    </source>
</evidence>
<feature type="domain" description="FPG-type" evidence="15">
    <location>
        <begin position="225"/>
        <end position="261"/>
    </location>
</feature>
<keyword evidence="4" id="KW-0227">DNA damage</keyword>
<dbReference type="Pfam" id="PF01149">
    <property type="entry name" value="Fapy_DNA_glyco"/>
    <property type="match status" value="1"/>
</dbReference>
<keyword evidence="9" id="KW-0234">DNA repair</keyword>
<keyword evidence="18" id="KW-1185">Reference proteome</keyword>
<keyword evidence="8" id="KW-0238">DNA-binding</keyword>
<evidence type="ECO:0000256" key="1">
    <source>
        <dbReference type="ARBA" id="ARBA00009409"/>
    </source>
</evidence>
<evidence type="ECO:0000256" key="4">
    <source>
        <dbReference type="ARBA" id="ARBA00022763"/>
    </source>
</evidence>
<dbReference type="RefSeq" id="WP_328985784.1">
    <property type="nucleotide sequence ID" value="NZ_CP121472.1"/>
</dbReference>
<dbReference type="Proteomes" id="UP001432180">
    <property type="component" value="Chromosome"/>
</dbReference>
<dbReference type="GO" id="GO:0016798">
    <property type="term" value="F:hydrolase activity, acting on glycosyl bonds"/>
    <property type="evidence" value="ECO:0007669"/>
    <property type="project" value="UniProtKB-KW"/>
</dbReference>
<proteinExistence type="inferred from homology"/>
<dbReference type="InterPro" id="IPR044090">
    <property type="entry name" value="Nei2_N"/>
</dbReference>
<dbReference type="PROSITE" id="PS51066">
    <property type="entry name" value="ZF_FPG_2"/>
    <property type="match status" value="1"/>
</dbReference>
<dbReference type="InterPro" id="IPR012319">
    <property type="entry name" value="FPG_cat"/>
</dbReference>
<evidence type="ECO:0000256" key="7">
    <source>
        <dbReference type="ARBA" id="ARBA00022833"/>
    </source>
</evidence>
<dbReference type="Pfam" id="PF06831">
    <property type="entry name" value="H2TH"/>
    <property type="match status" value="1"/>
</dbReference>
<comment type="similarity">
    <text evidence="1">Belongs to the FPG family.</text>
</comment>
<evidence type="ECO:0000256" key="6">
    <source>
        <dbReference type="ARBA" id="ARBA00022801"/>
    </source>
</evidence>